<evidence type="ECO:0000256" key="1">
    <source>
        <dbReference type="ARBA" id="ARBA00022963"/>
    </source>
</evidence>
<keyword evidence="3" id="KW-1185">Reference proteome</keyword>
<reference evidence="3" key="1">
    <citation type="journal article" date="2012" name="Nat. Commun.">
        <title>The genome of Prunus mume.</title>
        <authorList>
            <person name="Zhang Q."/>
            <person name="Chen W."/>
            <person name="Sun L."/>
            <person name="Zhao F."/>
            <person name="Huang B."/>
            <person name="Yang W."/>
            <person name="Tao Y."/>
            <person name="Wang J."/>
            <person name="Yuan Z."/>
            <person name="Fan G."/>
            <person name="Xing Z."/>
            <person name="Han C."/>
            <person name="Pan H."/>
            <person name="Zhong X."/>
            <person name="Shi W."/>
            <person name="Liang X."/>
            <person name="Du D."/>
            <person name="Sun F."/>
            <person name="Xu Z."/>
            <person name="Hao R."/>
            <person name="Lv T."/>
            <person name="Lv Y."/>
            <person name="Zheng Z."/>
            <person name="Sun M."/>
            <person name="Luo L."/>
            <person name="Cai M."/>
            <person name="Gao Y."/>
            <person name="Wang J."/>
            <person name="Yin Y."/>
            <person name="Xu X."/>
            <person name="Cheng T."/>
            <person name="Wang J."/>
        </authorList>
    </citation>
    <scope>NUCLEOTIDE SEQUENCE [LARGE SCALE GENOMIC DNA]</scope>
</reference>
<dbReference type="RefSeq" id="XP_008241849.1">
    <property type="nucleotide sequence ID" value="XM_008243627.2"/>
</dbReference>
<reference evidence="4" key="2">
    <citation type="submission" date="2025-08" db="UniProtKB">
        <authorList>
            <consortium name="RefSeq"/>
        </authorList>
    </citation>
    <scope>IDENTIFICATION</scope>
</reference>
<feature type="chain" id="PRO_5045159041" evidence="2">
    <location>
        <begin position="22"/>
        <end position="100"/>
    </location>
</feature>
<organism evidence="3 4">
    <name type="scientific">Prunus mume</name>
    <name type="common">Japanese apricot</name>
    <name type="synonym">Armeniaca mume</name>
    <dbReference type="NCBI Taxonomy" id="102107"/>
    <lineage>
        <taxon>Eukaryota</taxon>
        <taxon>Viridiplantae</taxon>
        <taxon>Streptophyta</taxon>
        <taxon>Embryophyta</taxon>
        <taxon>Tracheophyta</taxon>
        <taxon>Spermatophyta</taxon>
        <taxon>Magnoliopsida</taxon>
        <taxon>eudicotyledons</taxon>
        <taxon>Gunneridae</taxon>
        <taxon>Pentapetalae</taxon>
        <taxon>rosids</taxon>
        <taxon>fabids</taxon>
        <taxon>Rosales</taxon>
        <taxon>Rosaceae</taxon>
        <taxon>Amygdaloideae</taxon>
        <taxon>Amygdaleae</taxon>
        <taxon>Prunus</taxon>
    </lineage>
</organism>
<keyword evidence="1" id="KW-0443">Lipid metabolism</keyword>
<name>A0ABM0PMT6_PRUMU</name>
<keyword evidence="2" id="KW-0732">Signal</keyword>
<dbReference type="Gene3D" id="3.40.1090.10">
    <property type="entry name" value="Cytosolic phospholipase A2 catalytic domain"/>
    <property type="match status" value="1"/>
</dbReference>
<dbReference type="PANTHER" id="PTHR32176">
    <property type="entry name" value="XYLOSE ISOMERASE"/>
    <property type="match status" value="1"/>
</dbReference>
<sequence>MSSLILLRTIHVSTLFQSVHAEENYLRIQDDSLSSEKATVDITTDKNLKRLLEIEKALLKKPMSQMHLDTGMYEKSAGEVTYEEALIDFAKRLSDAKKHN</sequence>
<dbReference type="PANTHER" id="PTHR32176:SF99">
    <property type="entry name" value="PATATIN"/>
    <property type="match status" value="1"/>
</dbReference>
<dbReference type="GeneID" id="103340231"/>
<evidence type="ECO:0000313" key="4">
    <source>
        <dbReference type="RefSeq" id="XP_008241849.1"/>
    </source>
</evidence>
<proteinExistence type="predicted"/>
<accession>A0ABM0PMT6</accession>
<keyword evidence="1" id="KW-0442">Lipid degradation</keyword>
<protein>
    <submittedName>
        <fullName evidence="4">Patatin-like protein 3</fullName>
    </submittedName>
</protein>
<feature type="signal peptide" evidence="2">
    <location>
        <begin position="1"/>
        <end position="21"/>
    </location>
</feature>
<evidence type="ECO:0000313" key="3">
    <source>
        <dbReference type="Proteomes" id="UP000694861"/>
    </source>
</evidence>
<dbReference type="Proteomes" id="UP000694861">
    <property type="component" value="Linkage group LG8"/>
</dbReference>
<gene>
    <name evidence="4" type="primary">LOC103340231</name>
</gene>
<evidence type="ECO:0000256" key="2">
    <source>
        <dbReference type="SAM" id="SignalP"/>
    </source>
</evidence>